<comment type="caution">
    <text evidence="6">The sequence shown here is derived from an EMBL/GenBank/DDBJ whole genome shotgun (WGS) entry which is preliminary data.</text>
</comment>
<evidence type="ECO:0000256" key="3">
    <source>
        <dbReference type="ARBA" id="ARBA00022737"/>
    </source>
</evidence>
<keyword evidence="3" id="KW-0677">Repeat</keyword>
<dbReference type="OrthoDB" id="676979at2759"/>
<evidence type="ECO:0000313" key="8">
    <source>
        <dbReference type="Proteomes" id="UP000663828"/>
    </source>
</evidence>
<feature type="chain" id="PRO_5036227192" evidence="5">
    <location>
        <begin position="20"/>
        <end position="702"/>
    </location>
</feature>
<accession>A0A815DC20</accession>
<feature type="transmembrane region" description="Helical" evidence="4">
    <location>
        <begin position="639"/>
        <end position="663"/>
    </location>
</feature>
<reference evidence="6" key="1">
    <citation type="submission" date="2021-02" db="EMBL/GenBank/DDBJ databases">
        <authorList>
            <person name="Nowell W R."/>
        </authorList>
    </citation>
    <scope>NUCLEOTIDE SEQUENCE</scope>
</reference>
<dbReference type="PROSITE" id="PS51450">
    <property type="entry name" value="LRR"/>
    <property type="match status" value="1"/>
</dbReference>
<keyword evidence="2 5" id="KW-0732">Signal</keyword>
<dbReference type="Pfam" id="PF13855">
    <property type="entry name" value="LRR_8"/>
    <property type="match status" value="1"/>
</dbReference>
<sequence>MTLQLPIIFIVLFFRLSYCSYWNEIPQRCIYDRITLFSCWNTTFTRPIPLFNELKYTLENHYVQILYTDFQLPLNDLFSSVASNIEQLTLINNTFSSSVVYNRSTKIYFRLLQTLTISDSKGWQWLQLNSSYYPQLIRLDLSFNQFTNQTPLIFNRKNFHVLKSLNLSHNRLDSIENLTGDILHKLESLILSHNPLKIIRDKIHEFQSLVFLDLSATSIKQLFDLKFFPRLEVLVCRSCQKISMNDYEQFLTNCSDINHQLTLDLSQTSIKSVKIFNSCVKNLILNDQNSLDSISTNDFRSNTNLETIHIRKINKLNSIHLNVYDRLRSVDFSENLGLKQVQLHLLSDYTYLQRLNISQTSMNEFSIDFNQTTLKYLHIDLIDLSFNQLETLDFLKYLTFYSLDVSFNRLKVININHIQFRQGMYELSFMNSLNLSSNQIETIEIHWMNESPHTIDLSQNNLQSIELHGQSTYKLLLNNNRNLSVTPSTCNIDLPTIQYLDLSSIYFQSLKNLIYLHNLSNIHTLILNDNQLDKKYRTLNWNVFYPWHENLTHVSLRNMSIENIDSGIDLSDYYHLLTINFYDNDLIKCDCGLQPFVQWLKTPPPPLADFYEPLKKALSFDCPISLMYMSCGERKSSSIVFYILLTITLILIISAVIITLICYMKRKQPKSYRAMPVDMDSMILNETDMFEKIDVAYETVHD</sequence>
<organism evidence="6 8">
    <name type="scientific">Adineta ricciae</name>
    <name type="common">Rotifer</name>
    <dbReference type="NCBI Taxonomy" id="249248"/>
    <lineage>
        <taxon>Eukaryota</taxon>
        <taxon>Metazoa</taxon>
        <taxon>Spiralia</taxon>
        <taxon>Gnathifera</taxon>
        <taxon>Rotifera</taxon>
        <taxon>Eurotatoria</taxon>
        <taxon>Bdelloidea</taxon>
        <taxon>Adinetida</taxon>
        <taxon>Adinetidae</taxon>
        <taxon>Adineta</taxon>
    </lineage>
</organism>
<dbReference type="Gene3D" id="3.80.10.10">
    <property type="entry name" value="Ribonuclease Inhibitor"/>
    <property type="match status" value="3"/>
</dbReference>
<dbReference type="SUPFAM" id="SSF52058">
    <property type="entry name" value="L domain-like"/>
    <property type="match status" value="1"/>
</dbReference>
<dbReference type="PANTHER" id="PTHR24373">
    <property type="entry name" value="SLIT RELATED LEUCINE-RICH REPEAT NEURONAL PROTEIN"/>
    <property type="match status" value="1"/>
</dbReference>
<dbReference type="Proteomes" id="UP000663852">
    <property type="component" value="Unassembled WGS sequence"/>
</dbReference>
<dbReference type="InterPro" id="IPR032675">
    <property type="entry name" value="LRR_dom_sf"/>
</dbReference>
<dbReference type="AlphaFoldDB" id="A0A815DC20"/>
<keyword evidence="8" id="KW-1185">Reference proteome</keyword>
<dbReference type="SMART" id="SM00365">
    <property type="entry name" value="LRR_SD22"/>
    <property type="match status" value="3"/>
</dbReference>
<dbReference type="SUPFAM" id="SSF52047">
    <property type="entry name" value="RNI-like"/>
    <property type="match status" value="1"/>
</dbReference>
<feature type="signal peptide" evidence="5">
    <location>
        <begin position="1"/>
        <end position="19"/>
    </location>
</feature>
<name>A0A815DC20_ADIRI</name>
<dbReference type="EMBL" id="CAJNOJ010000268">
    <property type="protein sequence ID" value="CAF1355524.1"/>
    <property type="molecule type" value="Genomic_DNA"/>
</dbReference>
<protein>
    <submittedName>
        <fullName evidence="6">Uncharacterized protein</fullName>
    </submittedName>
</protein>
<keyword evidence="4" id="KW-0812">Transmembrane</keyword>
<gene>
    <name evidence="7" type="ORF">EDS130_LOCUS33522</name>
    <name evidence="6" type="ORF">XAT740_LOCUS28622</name>
</gene>
<evidence type="ECO:0000313" key="7">
    <source>
        <dbReference type="EMBL" id="CAF1355524.1"/>
    </source>
</evidence>
<keyword evidence="4" id="KW-1133">Transmembrane helix</keyword>
<dbReference type="Proteomes" id="UP000663828">
    <property type="component" value="Unassembled WGS sequence"/>
</dbReference>
<keyword evidence="1" id="KW-0433">Leucine-rich repeat</keyword>
<keyword evidence="4" id="KW-0472">Membrane</keyword>
<evidence type="ECO:0000256" key="1">
    <source>
        <dbReference type="ARBA" id="ARBA00022614"/>
    </source>
</evidence>
<dbReference type="EMBL" id="CAJNOR010002452">
    <property type="protein sequence ID" value="CAF1296372.1"/>
    <property type="molecule type" value="Genomic_DNA"/>
</dbReference>
<dbReference type="InterPro" id="IPR050328">
    <property type="entry name" value="Dev_Immune_Receptor"/>
</dbReference>
<evidence type="ECO:0000256" key="2">
    <source>
        <dbReference type="ARBA" id="ARBA00022729"/>
    </source>
</evidence>
<dbReference type="InterPro" id="IPR001611">
    <property type="entry name" value="Leu-rich_rpt"/>
</dbReference>
<proteinExistence type="predicted"/>
<dbReference type="PANTHER" id="PTHR24373:SF275">
    <property type="entry name" value="TIR DOMAIN-CONTAINING PROTEIN"/>
    <property type="match status" value="1"/>
</dbReference>
<dbReference type="InterPro" id="IPR003591">
    <property type="entry name" value="Leu-rich_rpt_typical-subtyp"/>
</dbReference>
<evidence type="ECO:0000313" key="6">
    <source>
        <dbReference type="EMBL" id="CAF1296372.1"/>
    </source>
</evidence>
<evidence type="ECO:0000256" key="5">
    <source>
        <dbReference type="SAM" id="SignalP"/>
    </source>
</evidence>
<evidence type="ECO:0000256" key="4">
    <source>
        <dbReference type="SAM" id="Phobius"/>
    </source>
</evidence>
<dbReference type="SMART" id="SM00369">
    <property type="entry name" value="LRR_TYP"/>
    <property type="match status" value="4"/>
</dbReference>